<dbReference type="PANTHER" id="PTHR43479">
    <property type="entry name" value="ACREF/ENVCD OPERON REPRESSOR-RELATED"/>
    <property type="match status" value="1"/>
</dbReference>
<evidence type="ECO:0000256" key="2">
    <source>
        <dbReference type="PROSITE-ProRule" id="PRU00335"/>
    </source>
</evidence>
<sequence length="192" mass="22548">MTLSTRPNAQDPRVIRTRQLIQQSFMELLRTRNFQQVTVSDVTRHAMINRVTFYTHYTDKYELLDDMINSQLIQLIYKGIDTHNGLQPESLPLLICALCDYHEYSANECHRNNLEVRQMIEKQVKIQLEEYILDQLTKQQPEQEPAQLKVTATMISWSLYGATLRWSQERSSERETSQQLAARMVPLLTALF</sequence>
<organism evidence="4 5">
    <name type="scientific">Paenibacillus bovis</name>
    <dbReference type="NCBI Taxonomy" id="1616788"/>
    <lineage>
        <taxon>Bacteria</taxon>
        <taxon>Bacillati</taxon>
        <taxon>Bacillota</taxon>
        <taxon>Bacilli</taxon>
        <taxon>Bacillales</taxon>
        <taxon>Paenibacillaceae</taxon>
        <taxon>Paenibacillus</taxon>
    </lineage>
</organism>
<keyword evidence="5" id="KW-1185">Reference proteome</keyword>
<dbReference type="SUPFAM" id="SSF46689">
    <property type="entry name" value="Homeodomain-like"/>
    <property type="match status" value="1"/>
</dbReference>
<reference evidence="4 5" key="2">
    <citation type="journal article" date="2016" name="Int. J. Syst. Evol. Microbiol.">
        <title>Paenibacillus bovis sp. nov., isolated from raw yak (Bos grunniens) milk.</title>
        <authorList>
            <person name="Gao C."/>
            <person name="Han J."/>
            <person name="Liu Z."/>
            <person name="Xu X."/>
            <person name="Hang F."/>
            <person name="Wu Z."/>
        </authorList>
    </citation>
    <scope>NUCLEOTIDE SEQUENCE [LARGE SCALE GENOMIC DNA]</scope>
    <source>
        <strain evidence="4 5">BD3526</strain>
    </source>
</reference>
<proteinExistence type="predicted"/>
<dbReference type="InterPro" id="IPR001647">
    <property type="entry name" value="HTH_TetR"/>
</dbReference>
<dbReference type="Proteomes" id="UP000078148">
    <property type="component" value="Chromosome"/>
</dbReference>
<dbReference type="OrthoDB" id="9810250at2"/>
<dbReference type="Gene3D" id="1.10.357.10">
    <property type="entry name" value="Tetracycline Repressor, domain 2"/>
    <property type="match status" value="1"/>
</dbReference>
<feature type="domain" description="HTH tetR-type" evidence="3">
    <location>
        <begin position="15"/>
        <end position="75"/>
    </location>
</feature>
<dbReference type="KEGG" id="pbv:AR543_04465"/>
<dbReference type="RefSeq" id="WP_060532186.1">
    <property type="nucleotide sequence ID" value="NZ_CP013023.1"/>
</dbReference>
<dbReference type="EMBL" id="CP013023">
    <property type="protein sequence ID" value="ANF95344.1"/>
    <property type="molecule type" value="Genomic_DNA"/>
</dbReference>
<evidence type="ECO:0000259" key="3">
    <source>
        <dbReference type="PROSITE" id="PS50977"/>
    </source>
</evidence>
<dbReference type="AlphaFoldDB" id="A0A172ZCH1"/>
<keyword evidence="1 2" id="KW-0238">DNA-binding</keyword>
<reference evidence="5" key="1">
    <citation type="submission" date="2015-10" db="EMBL/GenBank/DDBJ databases">
        <title>Genome of Paenibacillus bovis sp. nov.</title>
        <authorList>
            <person name="Wu Z."/>
            <person name="Gao C."/>
            <person name="Liu Z."/>
            <person name="Zheng H."/>
        </authorList>
    </citation>
    <scope>NUCLEOTIDE SEQUENCE [LARGE SCALE GENOMIC DNA]</scope>
    <source>
        <strain evidence="5">BD3526</strain>
    </source>
</reference>
<accession>A0A172ZCH1</accession>
<evidence type="ECO:0000256" key="1">
    <source>
        <dbReference type="ARBA" id="ARBA00023125"/>
    </source>
</evidence>
<dbReference type="PROSITE" id="PS50977">
    <property type="entry name" value="HTH_TETR_2"/>
    <property type="match status" value="1"/>
</dbReference>
<feature type="DNA-binding region" description="H-T-H motif" evidence="2">
    <location>
        <begin position="38"/>
        <end position="57"/>
    </location>
</feature>
<dbReference type="Pfam" id="PF00440">
    <property type="entry name" value="TetR_N"/>
    <property type="match status" value="1"/>
</dbReference>
<dbReference type="PANTHER" id="PTHR43479:SF7">
    <property type="entry name" value="TETR-FAMILY TRANSCRIPTIONAL REGULATOR"/>
    <property type="match status" value="1"/>
</dbReference>
<gene>
    <name evidence="4" type="ORF">AR543_04465</name>
</gene>
<dbReference type="InterPro" id="IPR050624">
    <property type="entry name" value="HTH-type_Tx_Regulator"/>
</dbReference>
<dbReference type="STRING" id="1616788.AR543_04465"/>
<evidence type="ECO:0000313" key="4">
    <source>
        <dbReference type="EMBL" id="ANF95344.1"/>
    </source>
</evidence>
<dbReference type="GO" id="GO:0003677">
    <property type="term" value="F:DNA binding"/>
    <property type="evidence" value="ECO:0007669"/>
    <property type="project" value="UniProtKB-UniRule"/>
</dbReference>
<name>A0A172ZCH1_9BACL</name>
<evidence type="ECO:0000313" key="5">
    <source>
        <dbReference type="Proteomes" id="UP000078148"/>
    </source>
</evidence>
<protein>
    <recommendedName>
        <fullName evidence="3">HTH tetR-type domain-containing protein</fullName>
    </recommendedName>
</protein>
<dbReference type="InterPro" id="IPR009057">
    <property type="entry name" value="Homeodomain-like_sf"/>
</dbReference>